<feature type="region of interest" description="Disordered" evidence="1">
    <location>
        <begin position="1"/>
        <end position="21"/>
    </location>
</feature>
<sequence length="462" mass="48312">MGPGCTPPAPRPRRSPDLLPGHRSVSDPLIARFADACGALGPLKLRVDLVGGGVLAEGAVDQPFTLVGRDDACDVTLSDSDINPRHAWLQVLAGRVYVVDLGSRSGVVWPGGARGSGWLDHGTGAKLGPFSLRLGATSAPPPAGAPSGYNPLAADPNTLNRPLTTLEFRNGKRARDRWTVNRLLTLVGRSPECKIHLTADDISPYHCGLVLTVDGLWVVDLSGRGVVVNGERMRVAPLPHGAELWVGRFLIGCQTLPGPQPTPPPGARAARGTPPGARAAIEDEVELGAVPDLTADLPASHIMADAFRGAALGGPASNPILVSGGTGQHPAAGSNGSATELLDPTGDAAAAGLGALLRQMAVLHDRGADAFAQWLDLLPRLLAQVQPGHRPLMLHELGRIEGLTTEIAALQNEASRQVLERAAKHAADKAPTPTEPPLDRLRALYQERAERWTAVASLFTNG</sequence>
<name>A0A2Z3HKK9_9BACT</name>
<accession>A0A2Z3HKK9</accession>
<dbReference type="Pfam" id="PF00498">
    <property type="entry name" value="FHA"/>
    <property type="match status" value="1"/>
</dbReference>
<dbReference type="InterPro" id="IPR008984">
    <property type="entry name" value="SMAD_FHA_dom_sf"/>
</dbReference>
<dbReference type="PROSITE" id="PS50006">
    <property type="entry name" value="FHA_DOMAIN"/>
    <property type="match status" value="2"/>
</dbReference>
<dbReference type="EMBL" id="CP025958">
    <property type="protein sequence ID" value="AWM42020.1"/>
    <property type="molecule type" value="Genomic_DNA"/>
</dbReference>
<dbReference type="SMART" id="SM00240">
    <property type="entry name" value="FHA"/>
    <property type="match status" value="2"/>
</dbReference>
<evidence type="ECO:0000313" key="4">
    <source>
        <dbReference type="Proteomes" id="UP000245802"/>
    </source>
</evidence>
<protein>
    <recommendedName>
        <fullName evidence="2">FHA domain-containing protein</fullName>
    </recommendedName>
</protein>
<feature type="compositionally biased region" description="Pro residues" evidence="1">
    <location>
        <begin position="1"/>
        <end position="10"/>
    </location>
</feature>
<feature type="domain" description="FHA" evidence="2">
    <location>
        <begin position="185"/>
        <end position="233"/>
    </location>
</feature>
<gene>
    <name evidence="3" type="ORF">C1280_36875</name>
</gene>
<keyword evidence="4" id="KW-1185">Reference proteome</keyword>
<dbReference type="PANTHER" id="PTHR23308">
    <property type="entry name" value="NUCLEAR INHIBITOR OF PROTEIN PHOSPHATASE-1"/>
    <property type="match status" value="1"/>
</dbReference>
<dbReference type="InterPro" id="IPR032030">
    <property type="entry name" value="YscD_cytoplasmic_dom"/>
</dbReference>
<dbReference type="InterPro" id="IPR000253">
    <property type="entry name" value="FHA_dom"/>
</dbReference>
<dbReference type="Gene3D" id="2.60.200.20">
    <property type="match status" value="2"/>
</dbReference>
<dbReference type="CDD" id="cd00060">
    <property type="entry name" value="FHA"/>
    <property type="match status" value="2"/>
</dbReference>
<evidence type="ECO:0000256" key="1">
    <source>
        <dbReference type="SAM" id="MobiDB-lite"/>
    </source>
</evidence>
<dbReference type="OrthoDB" id="283723at2"/>
<evidence type="ECO:0000313" key="3">
    <source>
        <dbReference type="EMBL" id="AWM42020.1"/>
    </source>
</evidence>
<feature type="domain" description="FHA" evidence="2">
    <location>
        <begin position="65"/>
        <end position="107"/>
    </location>
</feature>
<dbReference type="KEGG" id="gog:C1280_36875"/>
<organism evidence="3 4">
    <name type="scientific">Gemmata obscuriglobus</name>
    <dbReference type="NCBI Taxonomy" id="114"/>
    <lineage>
        <taxon>Bacteria</taxon>
        <taxon>Pseudomonadati</taxon>
        <taxon>Planctomycetota</taxon>
        <taxon>Planctomycetia</taxon>
        <taxon>Gemmatales</taxon>
        <taxon>Gemmataceae</taxon>
        <taxon>Gemmata</taxon>
    </lineage>
</organism>
<proteinExistence type="predicted"/>
<reference evidence="3 4" key="1">
    <citation type="submission" date="2018-01" db="EMBL/GenBank/DDBJ databases">
        <title>G. obscuriglobus.</title>
        <authorList>
            <person name="Franke J."/>
            <person name="Blomberg W."/>
            <person name="Selmecki A."/>
        </authorList>
    </citation>
    <scope>NUCLEOTIDE SEQUENCE [LARGE SCALE GENOMIC DNA]</scope>
    <source>
        <strain evidence="3 4">DSM 5831</strain>
    </source>
</reference>
<dbReference type="SUPFAM" id="SSF49879">
    <property type="entry name" value="SMAD/FHA domain"/>
    <property type="match status" value="2"/>
</dbReference>
<dbReference type="AlphaFoldDB" id="A0A2Z3HKK9"/>
<dbReference type="Pfam" id="PF16697">
    <property type="entry name" value="Yop-YscD_cpl"/>
    <property type="match status" value="1"/>
</dbReference>
<dbReference type="Proteomes" id="UP000245802">
    <property type="component" value="Chromosome"/>
</dbReference>
<dbReference type="InterPro" id="IPR050923">
    <property type="entry name" value="Cell_Proc_Reg/RNA_Proc"/>
</dbReference>
<evidence type="ECO:0000259" key="2">
    <source>
        <dbReference type="PROSITE" id="PS50006"/>
    </source>
</evidence>